<proteinExistence type="predicted"/>
<dbReference type="PANTHER" id="PTHR37366:SF1">
    <property type="entry name" value="SPERM ACROSOME MEMBRANE-ASSOCIATED PROTEIN 6"/>
    <property type="match status" value="1"/>
</dbReference>
<evidence type="ECO:0000313" key="3">
    <source>
        <dbReference type="Proteomes" id="UP000028990"/>
    </source>
</evidence>
<evidence type="ECO:0000256" key="1">
    <source>
        <dbReference type="SAM" id="MobiDB-lite"/>
    </source>
</evidence>
<sequence length="115" mass="12485">MALLVLASAVPAALRALLVLKASAWACLLCFTTYPERAAICRMFARVQGPKIDQCEEAFTTAFQGLSDVEINYEERSHLHDTFTQMTLSLQEEATAQGECPWSPAKQPPGPGSGL</sequence>
<dbReference type="Proteomes" id="UP000028990">
    <property type="component" value="Unassembled WGS sequence"/>
</dbReference>
<organism evidence="2 3">
    <name type="scientific">Fukomys damarensis</name>
    <name type="common">Damaraland mole rat</name>
    <name type="synonym">Cryptomys damarensis</name>
    <dbReference type="NCBI Taxonomy" id="885580"/>
    <lineage>
        <taxon>Eukaryota</taxon>
        <taxon>Metazoa</taxon>
        <taxon>Chordata</taxon>
        <taxon>Craniata</taxon>
        <taxon>Vertebrata</taxon>
        <taxon>Euteleostomi</taxon>
        <taxon>Mammalia</taxon>
        <taxon>Eutheria</taxon>
        <taxon>Euarchontoglires</taxon>
        <taxon>Glires</taxon>
        <taxon>Rodentia</taxon>
        <taxon>Hystricomorpha</taxon>
        <taxon>Bathyergidae</taxon>
        <taxon>Fukomys</taxon>
    </lineage>
</organism>
<keyword evidence="3" id="KW-1185">Reference proteome</keyword>
<gene>
    <name evidence="2" type="ORF">H920_02155</name>
</gene>
<protein>
    <submittedName>
        <fullName evidence="2">Uncharacterized protein</fullName>
    </submittedName>
</protein>
<name>A0A091E1E6_FUKDA</name>
<dbReference type="InterPro" id="IPR034549">
    <property type="entry name" value="SPACA6"/>
</dbReference>
<dbReference type="PANTHER" id="PTHR37366">
    <property type="entry name" value="SPERM ACROSOME MEMBRANE-ASSOCIATED PROTEIN 6"/>
    <property type="match status" value="1"/>
</dbReference>
<feature type="region of interest" description="Disordered" evidence="1">
    <location>
        <begin position="94"/>
        <end position="115"/>
    </location>
</feature>
<dbReference type="AlphaFoldDB" id="A0A091E1E6"/>
<accession>A0A091E1E6</accession>
<reference evidence="2 3" key="1">
    <citation type="submission" date="2013-11" db="EMBL/GenBank/DDBJ databases">
        <title>The Damaraland mole rat (Fukomys damarensis) genome and evolution of African mole rats.</title>
        <authorList>
            <person name="Gladyshev V.N."/>
            <person name="Fang X."/>
        </authorList>
    </citation>
    <scope>NUCLEOTIDE SEQUENCE [LARGE SCALE GENOMIC DNA]</scope>
    <source>
        <tissue evidence="2">Liver</tissue>
    </source>
</reference>
<dbReference type="EMBL" id="KN121407">
    <property type="protein sequence ID" value="KFO36528.1"/>
    <property type="molecule type" value="Genomic_DNA"/>
</dbReference>
<evidence type="ECO:0000313" key="2">
    <source>
        <dbReference type="EMBL" id="KFO36528.1"/>
    </source>
</evidence>
<feature type="compositionally biased region" description="Pro residues" evidence="1">
    <location>
        <begin position="106"/>
        <end position="115"/>
    </location>
</feature>
<dbReference type="GO" id="GO:0007342">
    <property type="term" value="P:fusion of sperm to egg plasma membrane involved in single fertilization"/>
    <property type="evidence" value="ECO:0007669"/>
    <property type="project" value="InterPro"/>
</dbReference>
<dbReference type="STRING" id="885580.ENSFDAP00000002482"/>